<evidence type="ECO:0000313" key="1">
    <source>
        <dbReference type="EMBL" id="BCJ47844.1"/>
    </source>
</evidence>
<gene>
    <name evidence="1" type="ORF">Aiant_85010</name>
</gene>
<evidence type="ECO:0000313" key="2">
    <source>
        <dbReference type="Proteomes" id="UP000676967"/>
    </source>
</evidence>
<accession>A0ABM7M875</accession>
<reference evidence="1 2" key="1">
    <citation type="submission" date="2020-08" db="EMBL/GenBank/DDBJ databases">
        <title>Whole genome shotgun sequence of Actinoplanes ianthinogenes NBRC 13996.</title>
        <authorList>
            <person name="Komaki H."/>
            <person name="Tamura T."/>
        </authorList>
    </citation>
    <scope>NUCLEOTIDE SEQUENCE [LARGE SCALE GENOMIC DNA]</scope>
    <source>
        <strain evidence="1 2">NBRC 13996</strain>
    </source>
</reference>
<sequence length="227" mass="24205">MAHEETRVDHVAATRRLLVVALLTALGCAGCDTKPIEPAEPVDPRPAGTAPLVRFSATVQAGETSVHVRYALDNTSGEPLMVINRVPIYTARPPNEPDPAAVYVVGSTPPGRVQIAERAFPRPDTDRMNWVATPTVGATVVRPGGAVSEEFDVPLPLTRRHPYGDNFGDGTIPLPDPVTEVVFCLGVVRHADLAGHAVRGEGPEITLPHLASVTDVQHLFCSDPARL</sequence>
<name>A0ABM7M875_9ACTN</name>
<dbReference type="RefSeq" id="WP_189330203.1">
    <property type="nucleotide sequence ID" value="NZ_AP023356.1"/>
</dbReference>
<evidence type="ECO:0008006" key="3">
    <source>
        <dbReference type="Google" id="ProtNLM"/>
    </source>
</evidence>
<organism evidence="1 2">
    <name type="scientific">Actinoplanes ianthinogenes</name>
    <dbReference type="NCBI Taxonomy" id="122358"/>
    <lineage>
        <taxon>Bacteria</taxon>
        <taxon>Bacillati</taxon>
        <taxon>Actinomycetota</taxon>
        <taxon>Actinomycetes</taxon>
        <taxon>Micromonosporales</taxon>
        <taxon>Micromonosporaceae</taxon>
        <taxon>Actinoplanes</taxon>
    </lineage>
</organism>
<protein>
    <recommendedName>
        <fullName evidence="3">Lipoprotein</fullName>
    </recommendedName>
</protein>
<keyword evidence="2" id="KW-1185">Reference proteome</keyword>
<dbReference type="PROSITE" id="PS51257">
    <property type="entry name" value="PROKAR_LIPOPROTEIN"/>
    <property type="match status" value="1"/>
</dbReference>
<dbReference type="EMBL" id="AP023356">
    <property type="protein sequence ID" value="BCJ47844.1"/>
    <property type="molecule type" value="Genomic_DNA"/>
</dbReference>
<dbReference type="Proteomes" id="UP000676967">
    <property type="component" value="Chromosome"/>
</dbReference>
<proteinExistence type="predicted"/>